<evidence type="ECO:0000313" key="3">
    <source>
        <dbReference type="Proteomes" id="UP001303160"/>
    </source>
</evidence>
<organism evidence="2 3">
    <name type="scientific">Triangularia verruculosa</name>
    <dbReference type="NCBI Taxonomy" id="2587418"/>
    <lineage>
        <taxon>Eukaryota</taxon>
        <taxon>Fungi</taxon>
        <taxon>Dikarya</taxon>
        <taxon>Ascomycota</taxon>
        <taxon>Pezizomycotina</taxon>
        <taxon>Sordariomycetes</taxon>
        <taxon>Sordariomycetidae</taxon>
        <taxon>Sordariales</taxon>
        <taxon>Podosporaceae</taxon>
        <taxon>Triangularia</taxon>
    </lineage>
</organism>
<comment type="caution">
    <text evidence="2">The sequence shown here is derived from an EMBL/GenBank/DDBJ whole genome shotgun (WGS) entry which is preliminary data.</text>
</comment>
<gene>
    <name evidence="2" type="ORF">QBC40DRAFT_322871</name>
</gene>
<sequence>MAQLNGTEYQGPHPGATSTIQYSNVRPDRILPAPQSIQPISVNPPVNTKHPIEDFSDSVRKRCIVSIHSNEVLVSMIKNINNNLQFERWHGCYRTGWIGACFRIFISEKGAKK</sequence>
<dbReference type="AlphaFoldDB" id="A0AAN7AP78"/>
<accession>A0AAN7AP78</accession>
<keyword evidence="3" id="KW-1185">Reference proteome</keyword>
<feature type="region of interest" description="Disordered" evidence="1">
    <location>
        <begin position="1"/>
        <end position="22"/>
    </location>
</feature>
<dbReference type="EMBL" id="MU864156">
    <property type="protein sequence ID" value="KAK4194004.1"/>
    <property type="molecule type" value="Genomic_DNA"/>
</dbReference>
<protein>
    <submittedName>
        <fullName evidence="2">Uncharacterized protein</fullName>
    </submittedName>
</protein>
<reference evidence="2" key="1">
    <citation type="journal article" date="2023" name="Mol. Phylogenet. Evol.">
        <title>Genome-scale phylogeny and comparative genomics of the fungal order Sordariales.</title>
        <authorList>
            <person name="Hensen N."/>
            <person name="Bonometti L."/>
            <person name="Westerberg I."/>
            <person name="Brannstrom I.O."/>
            <person name="Guillou S."/>
            <person name="Cros-Aarteil S."/>
            <person name="Calhoun S."/>
            <person name="Haridas S."/>
            <person name="Kuo A."/>
            <person name="Mondo S."/>
            <person name="Pangilinan J."/>
            <person name="Riley R."/>
            <person name="LaButti K."/>
            <person name="Andreopoulos B."/>
            <person name="Lipzen A."/>
            <person name="Chen C."/>
            <person name="Yan M."/>
            <person name="Daum C."/>
            <person name="Ng V."/>
            <person name="Clum A."/>
            <person name="Steindorff A."/>
            <person name="Ohm R.A."/>
            <person name="Martin F."/>
            <person name="Silar P."/>
            <person name="Natvig D.O."/>
            <person name="Lalanne C."/>
            <person name="Gautier V."/>
            <person name="Ament-Velasquez S.L."/>
            <person name="Kruys A."/>
            <person name="Hutchinson M.I."/>
            <person name="Powell A.J."/>
            <person name="Barry K."/>
            <person name="Miller A.N."/>
            <person name="Grigoriev I.V."/>
            <person name="Debuchy R."/>
            <person name="Gladieux P."/>
            <person name="Hiltunen Thoren M."/>
            <person name="Johannesson H."/>
        </authorList>
    </citation>
    <scope>NUCLEOTIDE SEQUENCE</scope>
    <source>
        <strain evidence="2">CBS 315.58</strain>
    </source>
</reference>
<feature type="non-terminal residue" evidence="2">
    <location>
        <position position="113"/>
    </location>
</feature>
<proteinExistence type="predicted"/>
<evidence type="ECO:0000313" key="2">
    <source>
        <dbReference type="EMBL" id="KAK4194004.1"/>
    </source>
</evidence>
<evidence type="ECO:0000256" key="1">
    <source>
        <dbReference type="SAM" id="MobiDB-lite"/>
    </source>
</evidence>
<dbReference type="Proteomes" id="UP001303160">
    <property type="component" value="Unassembled WGS sequence"/>
</dbReference>
<reference evidence="2" key="2">
    <citation type="submission" date="2023-05" db="EMBL/GenBank/DDBJ databases">
        <authorList>
            <consortium name="Lawrence Berkeley National Laboratory"/>
            <person name="Steindorff A."/>
            <person name="Hensen N."/>
            <person name="Bonometti L."/>
            <person name="Westerberg I."/>
            <person name="Brannstrom I.O."/>
            <person name="Guillou S."/>
            <person name="Cros-Aarteil S."/>
            <person name="Calhoun S."/>
            <person name="Haridas S."/>
            <person name="Kuo A."/>
            <person name="Mondo S."/>
            <person name="Pangilinan J."/>
            <person name="Riley R."/>
            <person name="Labutti K."/>
            <person name="Andreopoulos B."/>
            <person name="Lipzen A."/>
            <person name="Chen C."/>
            <person name="Yanf M."/>
            <person name="Daum C."/>
            <person name="Ng V."/>
            <person name="Clum A."/>
            <person name="Ohm R."/>
            <person name="Martin F."/>
            <person name="Silar P."/>
            <person name="Natvig D."/>
            <person name="Lalanne C."/>
            <person name="Gautier V."/>
            <person name="Ament-Velasquez S.L."/>
            <person name="Kruys A."/>
            <person name="Hutchinson M.I."/>
            <person name="Powell A.J."/>
            <person name="Barry K."/>
            <person name="Miller A.N."/>
            <person name="Grigoriev I.V."/>
            <person name="Debuchy R."/>
            <person name="Gladieux P."/>
            <person name="Thoren M.H."/>
            <person name="Johannesson H."/>
        </authorList>
    </citation>
    <scope>NUCLEOTIDE SEQUENCE</scope>
    <source>
        <strain evidence="2">CBS 315.58</strain>
    </source>
</reference>
<name>A0AAN7AP78_9PEZI</name>